<feature type="transmembrane region" description="Helical" evidence="8">
    <location>
        <begin position="47"/>
        <end position="66"/>
    </location>
</feature>
<evidence type="ECO:0000256" key="3">
    <source>
        <dbReference type="ARBA" id="ARBA00022448"/>
    </source>
</evidence>
<evidence type="ECO:0000313" key="9">
    <source>
        <dbReference type="EMBL" id="MBB0228319.1"/>
    </source>
</evidence>
<feature type="transmembrane region" description="Helical" evidence="8">
    <location>
        <begin position="73"/>
        <end position="93"/>
    </location>
</feature>
<comment type="caution">
    <text evidence="9">The sequence shown here is derived from an EMBL/GenBank/DDBJ whole genome shotgun (WGS) entry which is preliminary data.</text>
</comment>
<keyword evidence="10" id="KW-1185">Reference proteome</keyword>
<keyword evidence="7 8" id="KW-0472">Membrane</keyword>
<feature type="transmembrane region" description="Helical" evidence="8">
    <location>
        <begin position="166"/>
        <end position="185"/>
    </location>
</feature>
<keyword evidence="6 8" id="KW-1133">Transmembrane helix</keyword>
<dbReference type="PANTHER" id="PTHR30269">
    <property type="entry name" value="TRANSMEMBRANE PROTEIN YFCA"/>
    <property type="match status" value="1"/>
</dbReference>
<gene>
    <name evidence="9" type="ORF">FOE67_02010</name>
</gene>
<accession>A0A7W3SZS8</accession>
<reference evidence="10" key="1">
    <citation type="submission" date="2019-10" db="EMBL/GenBank/DDBJ databases">
        <title>Streptomyces sp. nov., a novel actinobacterium isolated from alkaline environment.</title>
        <authorList>
            <person name="Golinska P."/>
        </authorList>
    </citation>
    <scope>NUCLEOTIDE SEQUENCE [LARGE SCALE GENOMIC DNA]</scope>
    <source>
        <strain evidence="10">DSM 42108</strain>
    </source>
</reference>
<comment type="subcellular location">
    <subcellularLocation>
        <location evidence="1 8">Cell membrane</location>
        <topology evidence="1 8">Multi-pass membrane protein</topology>
    </subcellularLocation>
</comment>
<organism evidence="9 10">
    <name type="scientific">Streptomyces calidiresistens</name>
    <dbReference type="NCBI Taxonomy" id="1485586"/>
    <lineage>
        <taxon>Bacteria</taxon>
        <taxon>Bacillati</taxon>
        <taxon>Actinomycetota</taxon>
        <taxon>Actinomycetes</taxon>
        <taxon>Kitasatosporales</taxon>
        <taxon>Streptomycetaceae</taxon>
        <taxon>Streptomyces</taxon>
    </lineage>
</organism>
<evidence type="ECO:0000256" key="8">
    <source>
        <dbReference type="RuleBase" id="RU363041"/>
    </source>
</evidence>
<feature type="transmembrane region" description="Helical" evidence="8">
    <location>
        <begin position="192"/>
        <end position="217"/>
    </location>
</feature>
<evidence type="ECO:0000313" key="10">
    <source>
        <dbReference type="Proteomes" id="UP000530234"/>
    </source>
</evidence>
<comment type="similarity">
    <text evidence="2 8">Belongs to the 4-toluene sulfonate uptake permease (TSUP) (TC 2.A.102) family.</text>
</comment>
<feature type="transmembrane region" description="Helical" evidence="8">
    <location>
        <begin position="99"/>
        <end position="117"/>
    </location>
</feature>
<evidence type="ECO:0000256" key="1">
    <source>
        <dbReference type="ARBA" id="ARBA00004651"/>
    </source>
</evidence>
<evidence type="ECO:0000256" key="4">
    <source>
        <dbReference type="ARBA" id="ARBA00022475"/>
    </source>
</evidence>
<proteinExistence type="inferred from homology"/>
<feature type="transmembrane region" description="Helical" evidence="8">
    <location>
        <begin position="12"/>
        <end position="41"/>
    </location>
</feature>
<name>A0A7W3SZS8_9ACTN</name>
<evidence type="ECO:0000256" key="2">
    <source>
        <dbReference type="ARBA" id="ARBA00009142"/>
    </source>
</evidence>
<dbReference type="EMBL" id="VKHS01000020">
    <property type="protein sequence ID" value="MBB0228319.1"/>
    <property type="molecule type" value="Genomic_DNA"/>
</dbReference>
<feature type="transmembrane region" description="Helical" evidence="8">
    <location>
        <begin position="229"/>
        <end position="246"/>
    </location>
</feature>
<dbReference type="InterPro" id="IPR002781">
    <property type="entry name" value="TM_pro_TauE-like"/>
</dbReference>
<dbReference type="Pfam" id="PF01925">
    <property type="entry name" value="TauE"/>
    <property type="match status" value="1"/>
</dbReference>
<dbReference type="Proteomes" id="UP000530234">
    <property type="component" value="Unassembled WGS sequence"/>
</dbReference>
<dbReference type="GO" id="GO:0005886">
    <property type="term" value="C:plasma membrane"/>
    <property type="evidence" value="ECO:0007669"/>
    <property type="project" value="UniProtKB-SubCell"/>
</dbReference>
<dbReference type="InterPro" id="IPR052017">
    <property type="entry name" value="TSUP"/>
</dbReference>
<keyword evidence="5 8" id="KW-0812">Transmembrane</keyword>
<dbReference type="PANTHER" id="PTHR30269:SF23">
    <property type="entry name" value="MEMBRANE TRANSPORTER PROTEIN YDHB-RELATED"/>
    <property type="match status" value="1"/>
</dbReference>
<dbReference type="RefSeq" id="WP_182660006.1">
    <property type="nucleotide sequence ID" value="NZ_VKHS01000020.1"/>
</dbReference>
<sequence>MSDPTLWGFTALVIAALLVGFAKTAIGGVAAISVAIFAAILPARESTGALLPLLLVGDLFAIHAYRKHADWGVLVRLFPSVAVGVGVGTVFMALVDDTVMRRTIGAILLVIVGVHVWQQRRRSPGELPPAPHIARTTAFGLAAGFTTMVANAGGSVMALYLLSAGFAMMGFLGTGAWFFFAVNLFKLPFSVGLGLITVDSLILNLWLAPAVVVGALIGKAVIHRMDQSLFSRLVLIFTTLSALNLLR</sequence>
<evidence type="ECO:0000256" key="6">
    <source>
        <dbReference type="ARBA" id="ARBA00022989"/>
    </source>
</evidence>
<keyword evidence="3" id="KW-0813">Transport</keyword>
<dbReference type="AlphaFoldDB" id="A0A7W3SZS8"/>
<evidence type="ECO:0000256" key="7">
    <source>
        <dbReference type="ARBA" id="ARBA00023136"/>
    </source>
</evidence>
<evidence type="ECO:0000256" key="5">
    <source>
        <dbReference type="ARBA" id="ARBA00022692"/>
    </source>
</evidence>
<protein>
    <recommendedName>
        <fullName evidence="8">Probable membrane transporter protein</fullName>
    </recommendedName>
</protein>
<keyword evidence="4 8" id="KW-1003">Cell membrane</keyword>